<dbReference type="InterPro" id="IPR018253">
    <property type="entry name" value="DnaJ_domain_CS"/>
</dbReference>
<dbReference type="PROSITE" id="PS00636">
    <property type="entry name" value="DNAJ_1"/>
    <property type="match status" value="1"/>
</dbReference>
<evidence type="ECO:0000313" key="4">
    <source>
        <dbReference type="Proteomes" id="UP000223968"/>
    </source>
</evidence>
<evidence type="ECO:0000256" key="1">
    <source>
        <dbReference type="SAM" id="MobiDB-lite"/>
    </source>
</evidence>
<dbReference type="InterPro" id="IPR001623">
    <property type="entry name" value="DnaJ_domain"/>
</dbReference>
<feature type="compositionally biased region" description="Polar residues" evidence="1">
    <location>
        <begin position="609"/>
        <end position="642"/>
    </location>
</feature>
<dbReference type="AlphaFoldDB" id="A0A2B7XKP7"/>
<feature type="region of interest" description="Disordered" evidence="1">
    <location>
        <begin position="77"/>
        <end position="178"/>
    </location>
</feature>
<evidence type="ECO:0000259" key="2">
    <source>
        <dbReference type="PROSITE" id="PS50076"/>
    </source>
</evidence>
<dbReference type="InterPro" id="IPR050817">
    <property type="entry name" value="DjlA_DnaK_co-chaperone"/>
</dbReference>
<feature type="compositionally biased region" description="Polar residues" evidence="1">
    <location>
        <begin position="215"/>
        <end position="230"/>
    </location>
</feature>
<proteinExistence type="predicted"/>
<feature type="region of interest" description="Disordered" evidence="1">
    <location>
        <begin position="448"/>
        <end position="539"/>
    </location>
</feature>
<feature type="compositionally biased region" description="Polar residues" evidence="1">
    <location>
        <begin position="863"/>
        <end position="872"/>
    </location>
</feature>
<name>A0A2B7XKP7_9EURO</name>
<feature type="compositionally biased region" description="Basic and acidic residues" evidence="1">
    <location>
        <begin position="996"/>
        <end position="1008"/>
    </location>
</feature>
<feature type="compositionally biased region" description="Polar residues" evidence="1">
    <location>
        <begin position="477"/>
        <end position="490"/>
    </location>
</feature>
<dbReference type="Proteomes" id="UP000223968">
    <property type="component" value="Unassembled WGS sequence"/>
</dbReference>
<feature type="compositionally biased region" description="Polar residues" evidence="1">
    <location>
        <begin position="520"/>
        <end position="533"/>
    </location>
</feature>
<accession>A0A2B7XKP7</accession>
<dbReference type="CDD" id="cd06257">
    <property type="entry name" value="DnaJ"/>
    <property type="match status" value="1"/>
</dbReference>
<dbReference type="PRINTS" id="PR00625">
    <property type="entry name" value="JDOMAIN"/>
</dbReference>
<feature type="compositionally biased region" description="Basic and acidic residues" evidence="1">
    <location>
        <begin position="417"/>
        <end position="428"/>
    </location>
</feature>
<feature type="region of interest" description="Disordered" evidence="1">
    <location>
        <begin position="995"/>
        <end position="1034"/>
    </location>
</feature>
<dbReference type="FunFam" id="1.10.287.110:FF:000096">
    <property type="entry name" value="DnaJ domain protein"/>
    <property type="match status" value="1"/>
</dbReference>
<feature type="region of interest" description="Disordered" evidence="1">
    <location>
        <begin position="579"/>
        <end position="650"/>
    </location>
</feature>
<feature type="domain" description="J" evidence="2">
    <location>
        <begin position="9"/>
        <end position="75"/>
    </location>
</feature>
<sequence length="1098" mass="121056">MVKADIKRDYYADLGIDPKAEEDEIRKKYRKLALKFHPDRNPGKELEFNAKFQAIQAAYEILIDPKERLKYDTGRLRAGYGKFYGPPRTSAPSPRPQYAQPNYSQPRRAPTPGTDPKTAPNPGQKPRKTPTPGAQPRRAAEQNAQHHAQGFPHPGSYPTPPSAGAQKYSSYAKAGQKWDKMYEDTRTRADAFRGFQEMKQNASTGGWSGFDPRTGRSNPTTTNPQGSHRPQSAYEAYFNIPKPSPQRAQAKKKHGFAPGTPGGDEPMAQNTSAYANYTRARASYPEPNFEPAPPPTAKKWPSQEESTSTNMPNLQRTSSRYATAGGERTYLSGTGLGRSSSTRESPFTESDSRPRTNPPSPTSPQANRGRHHSASPKVKSNREQTFSSSLDTSDSEEVNTASRPKKTPRSRIFANNAKKDPFTNMKEDFGEDPLGWATYRDSWLFDEPHIRPSTAPRHTRRGRWNPDTDYEIPQGHPINNINTEHNSQGHSPFAKAYPQYTHATDNHAPNPDGGNFPDSPKQSRTPDKSNNMYGPSHKPFAAHEWSEKWGFTSPTSTTEAPKHSFPLWAYPSSILPQFFKAPKGSNGTGGQGSATQQSDENPHDRACPYTNTPNSTQKDQSSMNADPISTFSFGPFTNNPTLNGKPKSRSHESIDVTFSAEDWNGKFKHATEFFAPKPSRDQRTQPKSSRTRGRSISRPNSATHPRPFPPPGDSSQSQQENINKYSSAFVDSKFSVDKWTEEVLKINIWTLPHNELSQPSQTRQKSPKKQSKSTAKRPPTMPKPVTVTTEAEEAEATVPDGKAEEPKQSFTGGEEAMDIDEGLPASKPPQPQPEPQPQPIPPNTTTGTAPKPLAPSPKEPKSDSTLPNSTLNLKNLTNVAPFTATNSTGINDLNDLSSTLPFESRPNDSSRTRLTVRPQDLALPKPPKVPAAPKFTEHTSKAEMQNIWERYVAEINAYMHDWNLFNRTMLGHFNARQHAVETGLAPNWAGAVGDSTRLRLDGEPDSSSKKTGTGTGSSDGNDADDEADGHEQLIAGSGKGGFSAYLRGVKEDFVVRQHWEVAWERHLACLEGLDGARRAMKGLRNGRNVGNEAAVGGG</sequence>
<feature type="compositionally biased region" description="Polar residues" evidence="1">
    <location>
        <begin position="383"/>
        <end position="402"/>
    </location>
</feature>
<keyword evidence="4" id="KW-1185">Reference proteome</keyword>
<dbReference type="InterPro" id="IPR036869">
    <property type="entry name" value="J_dom_sf"/>
</dbReference>
<gene>
    <name evidence="3" type="ORF">AJ79_05717</name>
</gene>
<feature type="compositionally biased region" description="Polar residues" evidence="1">
    <location>
        <begin position="303"/>
        <end position="321"/>
    </location>
</feature>
<organism evidence="3 4">
    <name type="scientific">Helicocarpus griseus UAMH5409</name>
    <dbReference type="NCBI Taxonomy" id="1447875"/>
    <lineage>
        <taxon>Eukaryota</taxon>
        <taxon>Fungi</taxon>
        <taxon>Dikarya</taxon>
        <taxon>Ascomycota</taxon>
        <taxon>Pezizomycotina</taxon>
        <taxon>Eurotiomycetes</taxon>
        <taxon>Eurotiomycetidae</taxon>
        <taxon>Onygenales</taxon>
        <taxon>Ajellomycetaceae</taxon>
        <taxon>Helicocarpus</taxon>
    </lineage>
</organism>
<feature type="compositionally biased region" description="Polar residues" evidence="1">
    <location>
        <begin position="755"/>
        <end position="764"/>
    </location>
</feature>
<dbReference type="OrthoDB" id="10265645at2759"/>
<feature type="compositionally biased region" description="Basic residues" evidence="1">
    <location>
        <begin position="765"/>
        <end position="775"/>
    </location>
</feature>
<dbReference type="SMART" id="SM00271">
    <property type="entry name" value="DnaJ"/>
    <property type="match status" value="1"/>
</dbReference>
<comment type="caution">
    <text evidence="3">The sequence shown here is derived from an EMBL/GenBank/DDBJ whole genome shotgun (WGS) entry which is preliminary data.</text>
</comment>
<feature type="compositionally biased region" description="Low complexity" evidence="1">
    <location>
        <begin position="331"/>
        <end position="343"/>
    </location>
</feature>
<reference evidence="3 4" key="1">
    <citation type="submission" date="2017-10" db="EMBL/GenBank/DDBJ databases">
        <title>Comparative genomics in systemic dimorphic fungi from Ajellomycetaceae.</title>
        <authorList>
            <person name="Munoz J.F."/>
            <person name="Mcewen J.G."/>
            <person name="Clay O.K."/>
            <person name="Cuomo C.A."/>
        </authorList>
    </citation>
    <scope>NUCLEOTIDE SEQUENCE [LARGE SCALE GENOMIC DNA]</scope>
    <source>
        <strain evidence="3 4">UAMH5409</strain>
    </source>
</reference>
<dbReference type="PANTHER" id="PTHR24074">
    <property type="entry name" value="CO-CHAPERONE PROTEIN DJLA"/>
    <property type="match status" value="1"/>
</dbReference>
<dbReference type="Pfam" id="PF00226">
    <property type="entry name" value="DnaJ"/>
    <property type="match status" value="1"/>
</dbReference>
<feature type="region of interest" description="Disordered" evidence="1">
    <location>
        <begin position="755"/>
        <end position="872"/>
    </location>
</feature>
<feature type="region of interest" description="Disordered" evidence="1">
    <location>
        <begin position="192"/>
        <end position="428"/>
    </location>
</feature>
<feature type="region of interest" description="Disordered" evidence="1">
    <location>
        <begin position="670"/>
        <end position="720"/>
    </location>
</feature>
<dbReference type="EMBL" id="PDNB01000094">
    <property type="protein sequence ID" value="PGH09188.1"/>
    <property type="molecule type" value="Genomic_DNA"/>
</dbReference>
<dbReference type="SUPFAM" id="SSF46565">
    <property type="entry name" value="Chaperone J-domain"/>
    <property type="match status" value="1"/>
</dbReference>
<protein>
    <recommendedName>
        <fullName evidence="2">J domain-containing protein</fullName>
    </recommendedName>
</protein>
<feature type="compositionally biased region" description="Low complexity" evidence="1">
    <location>
        <begin position="1009"/>
        <end position="1020"/>
    </location>
</feature>
<dbReference type="PROSITE" id="PS50076">
    <property type="entry name" value="DNAJ_2"/>
    <property type="match status" value="1"/>
</dbReference>
<evidence type="ECO:0000313" key="3">
    <source>
        <dbReference type="EMBL" id="PGH09188.1"/>
    </source>
</evidence>
<dbReference type="STRING" id="1447875.A0A2B7XKP7"/>
<feature type="compositionally biased region" description="Pro residues" evidence="1">
    <location>
        <begin position="826"/>
        <end position="842"/>
    </location>
</feature>
<dbReference type="Gene3D" id="1.10.287.110">
    <property type="entry name" value="DnaJ domain"/>
    <property type="match status" value="1"/>
</dbReference>